<protein>
    <submittedName>
        <fullName evidence="1">Uncharacterized protein</fullName>
    </submittedName>
</protein>
<dbReference type="OrthoDB" id="10546042at2759"/>
<keyword evidence="2" id="KW-1185">Reference proteome</keyword>
<reference evidence="1" key="1">
    <citation type="submission" date="2020-08" db="EMBL/GenBank/DDBJ databases">
        <title>Multicomponent nature underlies the extraordinary mechanical properties of spider dragline silk.</title>
        <authorList>
            <person name="Kono N."/>
            <person name="Nakamura H."/>
            <person name="Mori M."/>
            <person name="Yoshida Y."/>
            <person name="Ohtoshi R."/>
            <person name="Malay A.D."/>
            <person name="Moran D.A.P."/>
            <person name="Tomita M."/>
            <person name="Numata K."/>
            <person name="Arakawa K."/>
        </authorList>
    </citation>
    <scope>NUCLEOTIDE SEQUENCE</scope>
</reference>
<dbReference type="Proteomes" id="UP000887013">
    <property type="component" value="Unassembled WGS sequence"/>
</dbReference>
<dbReference type="AlphaFoldDB" id="A0A8X6URF5"/>
<gene>
    <name evidence="1" type="ORF">NPIL_300011</name>
</gene>
<proteinExistence type="predicted"/>
<evidence type="ECO:0000313" key="1">
    <source>
        <dbReference type="EMBL" id="GFU40467.1"/>
    </source>
</evidence>
<sequence length="93" mass="10149">MSSGNPIPESRLFIRDIGITPHQNHRMPKAALFQDMITNVHNHGPSVMRPHPAIGITKCQLWAPSSPPRIGGANTGPHIHGQIRVVTIHCPLS</sequence>
<evidence type="ECO:0000313" key="2">
    <source>
        <dbReference type="Proteomes" id="UP000887013"/>
    </source>
</evidence>
<organism evidence="1 2">
    <name type="scientific">Nephila pilipes</name>
    <name type="common">Giant wood spider</name>
    <name type="synonym">Nephila maculata</name>
    <dbReference type="NCBI Taxonomy" id="299642"/>
    <lineage>
        <taxon>Eukaryota</taxon>
        <taxon>Metazoa</taxon>
        <taxon>Ecdysozoa</taxon>
        <taxon>Arthropoda</taxon>
        <taxon>Chelicerata</taxon>
        <taxon>Arachnida</taxon>
        <taxon>Araneae</taxon>
        <taxon>Araneomorphae</taxon>
        <taxon>Entelegynae</taxon>
        <taxon>Araneoidea</taxon>
        <taxon>Nephilidae</taxon>
        <taxon>Nephila</taxon>
    </lineage>
</organism>
<dbReference type="EMBL" id="BMAW01131710">
    <property type="protein sequence ID" value="GFU40467.1"/>
    <property type="molecule type" value="Genomic_DNA"/>
</dbReference>
<accession>A0A8X6URF5</accession>
<name>A0A8X6URF5_NEPPI</name>
<comment type="caution">
    <text evidence="1">The sequence shown here is derived from an EMBL/GenBank/DDBJ whole genome shotgun (WGS) entry which is preliminary data.</text>
</comment>